<dbReference type="EMBL" id="AFWI01000150">
    <property type="protein sequence ID" value="EGU54839.1"/>
    <property type="molecule type" value="Genomic_DNA"/>
</dbReference>
<evidence type="ECO:0000313" key="3">
    <source>
        <dbReference type="Proteomes" id="UP000003836"/>
    </source>
</evidence>
<keyword evidence="3" id="KW-1185">Reference proteome</keyword>
<accession>A0ABN0DGJ2</accession>
<feature type="transmembrane region" description="Helical" evidence="1">
    <location>
        <begin position="16"/>
        <end position="37"/>
    </location>
</feature>
<keyword evidence="1" id="KW-0472">Membrane</keyword>
<comment type="caution">
    <text evidence="2">The sequence shown here is derived from an EMBL/GenBank/DDBJ whole genome shotgun (WGS) entry which is preliminary data.</text>
</comment>
<reference evidence="2 3" key="1">
    <citation type="journal article" date="2012" name="Int. J. Syst. Evol. Microbiol.">
        <title>Vibrio caribbeanicus sp. nov., isolated from the marine sponge Scleritoderma cyanea.</title>
        <authorList>
            <person name="Hoffmann M."/>
            <person name="Monday S.R."/>
            <person name="Allard M.W."/>
            <person name="Strain E.A."/>
            <person name="Whittaker P."/>
            <person name="Naum M."/>
            <person name="McCarthy P.J."/>
            <person name="Lopez J.V."/>
            <person name="Fischer M."/>
            <person name="Brown E.W."/>
        </authorList>
    </citation>
    <scope>NUCLEOTIDE SEQUENCE [LARGE SCALE GENOMIC DNA]</scope>
    <source>
        <strain evidence="2 3">ATCC 19109</strain>
    </source>
</reference>
<protein>
    <submittedName>
        <fullName evidence="2">Uncharacterized protein</fullName>
    </submittedName>
</protein>
<dbReference type="Proteomes" id="UP000003836">
    <property type="component" value="Unassembled WGS sequence"/>
</dbReference>
<keyword evidence="1" id="KW-1133">Transmembrane helix</keyword>
<sequence length="53" mass="6080">MVSDAYEIMFRNVRDVVISFIVCLLFVGFLCCCVLIGGDDMVKNNNYTQLFSY</sequence>
<keyword evidence="1" id="KW-0812">Transmembrane</keyword>
<organism evidence="2 3">
    <name type="scientific">Vibrio tubiashii ATCC 19109</name>
    <dbReference type="NCBI Taxonomy" id="1051646"/>
    <lineage>
        <taxon>Bacteria</taxon>
        <taxon>Pseudomonadati</taxon>
        <taxon>Pseudomonadota</taxon>
        <taxon>Gammaproteobacteria</taxon>
        <taxon>Vibrionales</taxon>
        <taxon>Vibrionaceae</taxon>
        <taxon>Vibrio</taxon>
        <taxon>Vibrio oreintalis group</taxon>
    </lineage>
</organism>
<evidence type="ECO:0000256" key="1">
    <source>
        <dbReference type="SAM" id="Phobius"/>
    </source>
</evidence>
<gene>
    <name evidence="2" type="ORF">VITU9109_06500</name>
</gene>
<evidence type="ECO:0000313" key="2">
    <source>
        <dbReference type="EMBL" id="EGU54839.1"/>
    </source>
</evidence>
<proteinExistence type="predicted"/>
<name>A0ABN0DGJ2_9VIBR</name>